<gene>
    <name evidence="2" type="ORF">ALECFALPRED_003783</name>
</gene>
<sequence length="171" mass="19458">MNPINEDPIQDPGHLEEHYRKWFETLGDSGAHRDFCRIKITNIMLGKRSPHTSLQRARPIAPSSADIPYQHAYSLSDGSHSGEEEGHWTRQTPHTITRSTEMETNLNSETNLDRIRGVDFPEIGSRYICHEDGRRKAQYDKPLAAIDDVLEAGDDEDDEEEDEENEEGTIG</sequence>
<dbReference type="EMBL" id="CAJPDR010000023">
    <property type="protein sequence ID" value="CAF9907719.1"/>
    <property type="molecule type" value="Genomic_DNA"/>
</dbReference>
<comment type="caution">
    <text evidence="2">The sequence shown here is derived from an EMBL/GenBank/DDBJ whole genome shotgun (WGS) entry which is preliminary data.</text>
</comment>
<organism evidence="2 3">
    <name type="scientific">Alectoria fallacina</name>
    <dbReference type="NCBI Taxonomy" id="1903189"/>
    <lineage>
        <taxon>Eukaryota</taxon>
        <taxon>Fungi</taxon>
        <taxon>Dikarya</taxon>
        <taxon>Ascomycota</taxon>
        <taxon>Pezizomycotina</taxon>
        <taxon>Lecanoromycetes</taxon>
        <taxon>OSLEUM clade</taxon>
        <taxon>Lecanoromycetidae</taxon>
        <taxon>Lecanorales</taxon>
        <taxon>Lecanorineae</taxon>
        <taxon>Parmeliaceae</taxon>
        <taxon>Alectoria</taxon>
    </lineage>
</organism>
<accession>A0A8H3IBS4</accession>
<evidence type="ECO:0000313" key="2">
    <source>
        <dbReference type="EMBL" id="CAF9907719.1"/>
    </source>
</evidence>
<dbReference type="AlphaFoldDB" id="A0A8H3IBS4"/>
<feature type="region of interest" description="Disordered" evidence="1">
    <location>
        <begin position="73"/>
        <end position="92"/>
    </location>
</feature>
<dbReference type="Proteomes" id="UP000664203">
    <property type="component" value="Unassembled WGS sequence"/>
</dbReference>
<name>A0A8H3IBS4_9LECA</name>
<proteinExistence type="predicted"/>
<evidence type="ECO:0000313" key="3">
    <source>
        <dbReference type="Proteomes" id="UP000664203"/>
    </source>
</evidence>
<protein>
    <submittedName>
        <fullName evidence="2">Uncharacterized protein</fullName>
    </submittedName>
</protein>
<reference evidence="2" key="1">
    <citation type="submission" date="2021-03" db="EMBL/GenBank/DDBJ databases">
        <authorList>
            <person name="Tagirdzhanova G."/>
        </authorList>
    </citation>
    <scope>NUCLEOTIDE SEQUENCE</scope>
</reference>
<evidence type="ECO:0000256" key="1">
    <source>
        <dbReference type="SAM" id="MobiDB-lite"/>
    </source>
</evidence>
<keyword evidence="3" id="KW-1185">Reference proteome</keyword>
<feature type="region of interest" description="Disordered" evidence="1">
    <location>
        <begin position="148"/>
        <end position="171"/>
    </location>
</feature>